<dbReference type="STRING" id="1801754.A3D42_00620"/>
<keyword evidence="1" id="KW-0808">Transferase</keyword>
<reference evidence="4 5" key="1">
    <citation type="journal article" date="2016" name="Nat. Commun.">
        <title>Thousands of microbial genomes shed light on interconnected biogeochemical processes in an aquifer system.</title>
        <authorList>
            <person name="Anantharaman K."/>
            <person name="Brown C.T."/>
            <person name="Hug L.A."/>
            <person name="Sharon I."/>
            <person name="Castelle C.J."/>
            <person name="Probst A.J."/>
            <person name="Thomas B.C."/>
            <person name="Singh A."/>
            <person name="Wilkins M.J."/>
            <person name="Karaoz U."/>
            <person name="Brodie E.L."/>
            <person name="Williams K.H."/>
            <person name="Hubbard S.S."/>
            <person name="Banfield J.F."/>
        </authorList>
    </citation>
    <scope>NUCLEOTIDE SEQUENCE [LARGE SCALE GENOMIC DNA]</scope>
</reference>
<dbReference type="InterPro" id="IPR029056">
    <property type="entry name" value="Ribokinase-like"/>
</dbReference>
<dbReference type="Proteomes" id="UP000177777">
    <property type="component" value="Unassembled WGS sequence"/>
</dbReference>
<dbReference type="GO" id="GO:0016301">
    <property type="term" value="F:kinase activity"/>
    <property type="evidence" value="ECO:0007669"/>
    <property type="project" value="UniProtKB-KW"/>
</dbReference>
<proteinExistence type="predicted"/>
<evidence type="ECO:0000256" key="1">
    <source>
        <dbReference type="ARBA" id="ARBA00022679"/>
    </source>
</evidence>
<dbReference type="Pfam" id="PF00294">
    <property type="entry name" value="PfkB"/>
    <property type="match status" value="1"/>
</dbReference>
<dbReference type="PANTHER" id="PTHR10584:SF166">
    <property type="entry name" value="RIBOKINASE"/>
    <property type="match status" value="1"/>
</dbReference>
<evidence type="ECO:0000259" key="3">
    <source>
        <dbReference type="Pfam" id="PF00294"/>
    </source>
</evidence>
<dbReference type="EMBL" id="MFUE01000010">
    <property type="protein sequence ID" value="OGI77791.1"/>
    <property type="molecule type" value="Genomic_DNA"/>
</dbReference>
<evidence type="ECO:0000256" key="2">
    <source>
        <dbReference type="ARBA" id="ARBA00022777"/>
    </source>
</evidence>
<dbReference type="SUPFAM" id="SSF53613">
    <property type="entry name" value="Ribokinase-like"/>
    <property type="match status" value="1"/>
</dbReference>
<accession>A0A1F6W7C3</accession>
<gene>
    <name evidence="4" type="ORF">A3D42_00620</name>
</gene>
<dbReference type="AlphaFoldDB" id="A0A1F6W7C3"/>
<evidence type="ECO:0000313" key="4">
    <source>
        <dbReference type="EMBL" id="OGI77791.1"/>
    </source>
</evidence>
<sequence length="331" mass="36734">MKNNYDFVAVGETTMDAFIRLKDASVHCDINNINCQICMAFGAKIPYESVTEVPAVGNAANASVAASRLGLKSALVANVGKDRNGETCLKSLKEDGVSTEFINISPDKPTNYHYIIWFESERTILQKHSDFDYKLPKLGKVKWVYLTSLGEKSLPLHAKLIDYLRQNPETKLAFQPGIFQIKMGVEKLREIYARSEVFFSNVEEAQMILDTNERDIRKLSEGIHALGPRMVSLSDGTKGAYLYLEGELWHIPMYPDIAAPLDRTGAGDAFSSTFAVGLVLGLSPTEALTWGPINSMSVVQEIGAQKGLLTRAKLEEYLQNSPAEYKTKKIN</sequence>
<evidence type="ECO:0000313" key="5">
    <source>
        <dbReference type="Proteomes" id="UP000177777"/>
    </source>
</evidence>
<name>A0A1F6W7C3_9BACT</name>
<protein>
    <recommendedName>
        <fullName evidence="3">Carbohydrate kinase PfkB domain-containing protein</fullName>
    </recommendedName>
</protein>
<dbReference type="Gene3D" id="3.40.1190.20">
    <property type="match status" value="1"/>
</dbReference>
<dbReference type="PANTHER" id="PTHR10584">
    <property type="entry name" value="SUGAR KINASE"/>
    <property type="match status" value="1"/>
</dbReference>
<feature type="domain" description="Carbohydrate kinase PfkB" evidence="3">
    <location>
        <begin position="56"/>
        <end position="308"/>
    </location>
</feature>
<dbReference type="InterPro" id="IPR011611">
    <property type="entry name" value="PfkB_dom"/>
</dbReference>
<keyword evidence="2" id="KW-0418">Kinase</keyword>
<organism evidence="4 5">
    <name type="scientific">Candidatus Nomurabacteria bacterium RIFCSPHIGHO2_02_FULL_41_18</name>
    <dbReference type="NCBI Taxonomy" id="1801754"/>
    <lineage>
        <taxon>Bacteria</taxon>
        <taxon>Candidatus Nomuraibacteriota</taxon>
    </lineage>
</organism>
<comment type="caution">
    <text evidence="4">The sequence shown here is derived from an EMBL/GenBank/DDBJ whole genome shotgun (WGS) entry which is preliminary data.</text>
</comment>